<dbReference type="AlphaFoldDB" id="A0A078M8H2"/>
<evidence type="ECO:0000256" key="3">
    <source>
        <dbReference type="ARBA" id="ARBA00022741"/>
    </source>
</evidence>
<protein>
    <submittedName>
        <fullName evidence="6">Putative ABC transporter ATP-binding protein YlmA</fullName>
    </submittedName>
</protein>
<accession>A0A078M8H2</accession>
<dbReference type="PROSITE" id="PS00211">
    <property type="entry name" value="ABC_TRANSPORTER_1"/>
    <property type="match status" value="1"/>
</dbReference>
<dbReference type="Gene3D" id="3.40.50.300">
    <property type="entry name" value="P-loop containing nucleotide triphosphate hydrolases"/>
    <property type="match status" value="1"/>
</dbReference>
<dbReference type="InterPro" id="IPR017871">
    <property type="entry name" value="ABC_transporter-like_CS"/>
</dbReference>
<evidence type="ECO:0000256" key="1">
    <source>
        <dbReference type="ARBA" id="ARBA00005417"/>
    </source>
</evidence>
<dbReference type="GO" id="GO:0005524">
    <property type="term" value="F:ATP binding"/>
    <property type="evidence" value="ECO:0007669"/>
    <property type="project" value="UniProtKB-KW"/>
</dbReference>
<dbReference type="Proteomes" id="UP000044136">
    <property type="component" value="Unassembled WGS sequence"/>
</dbReference>
<dbReference type="SMART" id="SM00382">
    <property type="entry name" value="AAA"/>
    <property type="match status" value="1"/>
</dbReference>
<dbReference type="PROSITE" id="PS50893">
    <property type="entry name" value="ABC_TRANSPORTER_2"/>
    <property type="match status" value="1"/>
</dbReference>
<dbReference type="STRING" id="1461582.BN1048_01768"/>
<keyword evidence="2" id="KW-0813">Transport</keyword>
<keyword evidence="3" id="KW-0547">Nucleotide-binding</keyword>
<dbReference type="InterPro" id="IPR050153">
    <property type="entry name" value="Metal_Ion_Import_ABC"/>
</dbReference>
<sequence>MEKVLSLSNIIWRRNGDTILDNISFEVNPGEQWAVLGLNGAGKTSLLDIIMGYNYPTAGSASVIGTEFGRASLPEMRKRIGYVSSSLDKFHETLNRETGLNIILSGKFSSFGIYRDIDEETKKHAEQLLNDLNLNHLADRTYNTFSQGERRRILIGRALMGQPELLILDEPCSGLDIRAREDVLKIVNRIPEEERHLLYVTHHIEELTGAITHVLLIKDGRIVAAGPKGEVLTGSLLSDTYKTPVKVYFENERPWLVIDDVEGNNE</sequence>
<evidence type="ECO:0000256" key="4">
    <source>
        <dbReference type="ARBA" id="ARBA00022840"/>
    </source>
</evidence>
<evidence type="ECO:0000313" key="6">
    <source>
        <dbReference type="EMBL" id="CEA02584.1"/>
    </source>
</evidence>
<dbReference type="SUPFAM" id="SSF52540">
    <property type="entry name" value="P-loop containing nucleoside triphosphate hydrolases"/>
    <property type="match status" value="1"/>
</dbReference>
<keyword evidence="4 6" id="KW-0067">ATP-binding</keyword>
<dbReference type="PANTHER" id="PTHR42734">
    <property type="entry name" value="METAL TRANSPORT SYSTEM ATP-BINDING PROTEIN TM_0124-RELATED"/>
    <property type="match status" value="1"/>
</dbReference>
<dbReference type="PANTHER" id="PTHR42734:SF17">
    <property type="entry name" value="METAL TRANSPORT SYSTEM ATP-BINDING PROTEIN TM_0124-RELATED"/>
    <property type="match status" value="1"/>
</dbReference>
<dbReference type="HOGENOM" id="CLU_000604_1_11_9"/>
<dbReference type="GO" id="GO:0016887">
    <property type="term" value="F:ATP hydrolysis activity"/>
    <property type="evidence" value="ECO:0007669"/>
    <property type="project" value="InterPro"/>
</dbReference>
<dbReference type="eggNOG" id="COG1119">
    <property type="taxonomic scope" value="Bacteria"/>
</dbReference>
<dbReference type="EMBL" id="CCSE01000001">
    <property type="protein sequence ID" value="CEA02584.1"/>
    <property type="molecule type" value="Genomic_DNA"/>
</dbReference>
<dbReference type="Pfam" id="PF00005">
    <property type="entry name" value="ABC_tran"/>
    <property type="match status" value="1"/>
</dbReference>
<feature type="domain" description="ABC transporter" evidence="5">
    <location>
        <begin position="5"/>
        <end position="244"/>
    </location>
</feature>
<comment type="similarity">
    <text evidence="1">Belongs to the ABC transporter superfamily.</text>
</comment>
<keyword evidence="7" id="KW-1185">Reference proteome</keyword>
<evidence type="ECO:0000313" key="7">
    <source>
        <dbReference type="Proteomes" id="UP000044136"/>
    </source>
</evidence>
<gene>
    <name evidence="6" type="primary">ylmA</name>
    <name evidence="6" type="ORF">BN1048_01768</name>
</gene>
<reference evidence="6 7" key="1">
    <citation type="submission" date="2014-07" db="EMBL/GenBank/DDBJ databases">
        <authorList>
            <person name="Urmite Genomes Urmite Genomes"/>
        </authorList>
    </citation>
    <scope>NUCLEOTIDE SEQUENCE [LARGE SCALE GENOMIC DNA]</scope>
    <source>
        <strain evidence="6 7">13MG44_air</strain>
    </source>
</reference>
<name>A0A078M8H2_9STAP</name>
<proteinExistence type="inferred from homology"/>
<evidence type="ECO:0000256" key="2">
    <source>
        <dbReference type="ARBA" id="ARBA00022448"/>
    </source>
</evidence>
<dbReference type="OrthoDB" id="9789994at2"/>
<organism evidence="6 7">
    <name type="scientific">Jeotgalicoccus saudimassiliensis</name>
    <dbReference type="NCBI Taxonomy" id="1461582"/>
    <lineage>
        <taxon>Bacteria</taxon>
        <taxon>Bacillati</taxon>
        <taxon>Bacillota</taxon>
        <taxon>Bacilli</taxon>
        <taxon>Bacillales</taxon>
        <taxon>Staphylococcaceae</taxon>
        <taxon>Jeotgalicoccus</taxon>
    </lineage>
</organism>
<dbReference type="InterPro" id="IPR003439">
    <property type="entry name" value="ABC_transporter-like_ATP-bd"/>
</dbReference>
<dbReference type="InterPro" id="IPR003593">
    <property type="entry name" value="AAA+_ATPase"/>
</dbReference>
<evidence type="ECO:0000259" key="5">
    <source>
        <dbReference type="PROSITE" id="PS50893"/>
    </source>
</evidence>
<dbReference type="RefSeq" id="WP_035810363.1">
    <property type="nucleotide sequence ID" value="NZ_CCSE01000001.1"/>
</dbReference>
<dbReference type="InterPro" id="IPR027417">
    <property type="entry name" value="P-loop_NTPase"/>
</dbReference>